<dbReference type="GO" id="GO:0006820">
    <property type="term" value="P:monoatomic anion transport"/>
    <property type="evidence" value="ECO:0007669"/>
    <property type="project" value="InterPro"/>
</dbReference>
<evidence type="ECO:0000256" key="7">
    <source>
        <dbReference type="ARBA" id="ARBA00023065"/>
    </source>
</evidence>
<accession>A0AAY4DIG9</accession>
<feature type="compositionally biased region" description="Acidic residues" evidence="9">
    <location>
        <begin position="1"/>
        <end position="11"/>
    </location>
</feature>
<reference evidence="12" key="2">
    <citation type="submission" date="2025-08" db="UniProtKB">
        <authorList>
            <consortium name="Ensembl"/>
        </authorList>
    </citation>
    <scope>IDENTIFICATION</scope>
</reference>
<evidence type="ECO:0000256" key="4">
    <source>
        <dbReference type="ARBA" id="ARBA00022475"/>
    </source>
</evidence>
<evidence type="ECO:0000256" key="10">
    <source>
        <dbReference type="SAM" id="Phobius"/>
    </source>
</evidence>
<dbReference type="GO" id="GO:0050801">
    <property type="term" value="P:monoatomic ion homeostasis"/>
    <property type="evidence" value="ECO:0007669"/>
    <property type="project" value="TreeGrafter"/>
</dbReference>
<keyword evidence="8 10" id="KW-0472">Membrane</keyword>
<feature type="transmembrane region" description="Helical" evidence="10">
    <location>
        <begin position="764"/>
        <end position="784"/>
    </location>
</feature>
<reference evidence="12" key="3">
    <citation type="submission" date="2025-09" db="UniProtKB">
        <authorList>
            <consortium name="Ensembl"/>
        </authorList>
    </citation>
    <scope>IDENTIFICATION</scope>
</reference>
<feature type="transmembrane region" description="Helical" evidence="10">
    <location>
        <begin position="377"/>
        <end position="400"/>
    </location>
</feature>
<dbReference type="PANTHER" id="PTHR11453:SF127">
    <property type="entry name" value="SOLUTE CARRIER FAMILY 4 MEMBER 11"/>
    <property type="match status" value="1"/>
</dbReference>
<dbReference type="FunFam" id="1.10.287.570:FF:000002">
    <property type="entry name" value="Solute carrier family 4 member 11"/>
    <property type="match status" value="1"/>
</dbReference>
<gene>
    <name evidence="12" type="primary">SLC4A11</name>
</gene>
<feature type="transmembrane region" description="Helical" evidence="10">
    <location>
        <begin position="560"/>
        <end position="581"/>
    </location>
</feature>
<dbReference type="GO" id="GO:0005452">
    <property type="term" value="F:solute:inorganic anion antiporter activity"/>
    <property type="evidence" value="ECO:0007669"/>
    <property type="project" value="InterPro"/>
</dbReference>
<keyword evidence="5 10" id="KW-0812">Transmembrane</keyword>
<reference evidence="12 13" key="1">
    <citation type="submission" date="2020-06" db="EMBL/GenBank/DDBJ databases">
        <authorList>
            <consortium name="Wellcome Sanger Institute Data Sharing"/>
        </authorList>
    </citation>
    <scope>NUCLEOTIDE SEQUENCE [LARGE SCALE GENOMIC DNA]</scope>
</reference>
<feature type="transmembrane region" description="Helical" evidence="10">
    <location>
        <begin position="736"/>
        <end position="758"/>
    </location>
</feature>
<comment type="similarity">
    <text evidence="2">Belongs to the anion exchanger (TC 2.A.31) family.</text>
</comment>
<dbReference type="InterPro" id="IPR016152">
    <property type="entry name" value="PTrfase/Anion_transptr"/>
</dbReference>
<sequence length="797" mass="89632">MNMMELAEDCTEAPPPLTPTNGHLRQETEEKQNERKESGAFEEGHQSSPEPTEDHRHSYGSHILAEASDAASSGFGLLSTSRRYVKMTNFQEEVRAHRDLEGFLGRASILLEERAACLDQVLRRMLQHVAEDGQGGFSIDQVMRGLFTDAGGQHNVHLLTETIQGVTTTATGVRYQQSWLCVLCNVKTLQRRRACIARLERPQNWGVNCAEVRYIILILAPPRTKSTKTAVELARTFATMFSDISFRQKLLAARSRDDFKQELVLQWQQLSTVTRKPAPEEETNPHSSKPLKVADFLRVGRGVYEDLCRRLPFYPSDFTDGLWGPNRSWLKFTTTALFLYIAILLPAIAFGSLNDESTQGEIMIRGICDDYDLNFQAFYACIGLWNSFFLILGGIFNVSLFMKLFKRSTEEVIALFISIAFVGDAVKGTAKIFHKYYHGPQLAVANGTTEGLQHVVKGFQNSTSGPPLQMPDMLILCTRDQPILCLLLMLGTLWLGYTLFLIKRSPFLHVKVREVVSDCALPISVMVFSFIGSYVFNDIELPVFNYYNESLSNMAPFNKLTALNTLSALGLGFLLALLIFVDQNIVVSLTNAPENRLLKGTAYHWDLVLSGCINVLMSVLGLPWMHAAFPHSTLHVRQLAQVEQQVEGGHLYETIVSVKETRLTALAANVLIGLSVFLLPVPLQWIPKPVLYGLFLYIALTSIDGNQMCDRMALLLKEQSSYPPTHYICRVPQRKVHYFTGLQMIQLAVLCAFGMYPLPYMKMIFPLLMILLIPVRNSLLPGIIEAKYLDIMDARHT</sequence>
<keyword evidence="4" id="KW-1003">Cell membrane</keyword>
<keyword evidence="7" id="KW-0406">Ion transport</keyword>
<evidence type="ECO:0000256" key="6">
    <source>
        <dbReference type="ARBA" id="ARBA00022989"/>
    </source>
</evidence>
<dbReference type="Proteomes" id="UP000694580">
    <property type="component" value="Chromosome 18"/>
</dbReference>
<dbReference type="InterPro" id="IPR003020">
    <property type="entry name" value="HCO3_transpt_euk"/>
</dbReference>
<proteinExistence type="inferred from homology"/>
<dbReference type="FunFam" id="3.40.930.10:FF:000019">
    <property type="entry name" value="Solute carrier family 4 member 11"/>
    <property type="match status" value="1"/>
</dbReference>
<evidence type="ECO:0000256" key="5">
    <source>
        <dbReference type="ARBA" id="ARBA00022692"/>
    </source>
</evidence>
<feature type="transmembrane region" description="Helical" evidence="10">
    <location>
        <begin position="602"/>
        <end position="625"/>
    </location>
</feature>
<dbReference type="Ensembl" id="ENSDCDT00010055489.1">
    <property type="protein sequence ID" value="ENSDCDP00010045332.1"/>
    <property type="gene ID" value="ENSDCDG00010027719.1"/>
</dbReference>
<feature type="domain" description="Bicarbonate transporter-like transmembrane" evidence="11">
    <location>
        <begin position="363"/>
        <end position="796"/>
    </location>
</feature>
<protein>
    <recommendedName>
        <fullName evidence="11">Bicarbonate transporter-like transmembrane domain-containing protein</fullName>
    </recommendedName>
</protein>
<dbReference type="Gene3D" id="1.10.287.570">
    <property type="entry name" value="Helical hairpin bin"/>
    <property type="match status" value="1"/>
</dbReference>
<organism evidence="12 13">
    <name type="scientific">Denticeps clupeoides</name>
    <name type="common">denticle herring</name>
    <dbReference type="NCBI Taxonomy" id="299321"/>
    <lineage>
        <taxon>Eukaryota</taxon>
        <taxon>Metazoa</taxon>
        <taxon>Chordata</taxon>
        <taxon>Craniata</taxon>
        <taxon>Vertebrata</taxon>
        <taxon>Euteleostomi</taxon>
        <taxon>Actinopterygii</taxon>
        <taxon>Neopterygii</taxon>
        <taxon>Teleostei</taxon>
        <taxon>Clupei</taxon>
        <taxon>Clupeiformes</taxon>
        <taxon>Denticipitoidei</taxon>
        <taxon>Denticipitidae</taxon>
        <taxon>Denticeps</taxon>
    </lineage>
</organism>
<dbReference type="Gene3D" id="3.40.930.10">
    <property type="entry name" value="Mannitol-specific EII, Chain A"/>
    <property type="match status" value="1"/>
</dbReference>
<evidence type="ECO:0000256" key="2">
    <source>
        <dbReference type="ARBA" id="ARBA00010993"/>
    </source>
</evidence>
<dbReference type="SUPFAM" id="SSF55804">
    <property type="entry name" value="Phoshotransferase/anion transport protein"/>
    <property type="match status" value="1"/>
</dbReference>
<dbReference type="GO" id="GO:0016323">
    <property type="term" value="C:basolateral plasma membrane"/>
    <property type="evidence" value="ECO:0007669"/>
    <property type="project" value="TreeGrafter"/>
</dbReference>
<keyword evidence="6 10" id="KW-1133">Transmembrane helix</keyword>
<feature type="compositionally biased region" description="Basic and acidic residues" evidence="9">
    <location>
        <begin position="24"/>
        <end position="45"/>
    </location>
</feature>
<name>A0AAY4DIG9_9TELE</name>
<dbReference type="InterPro" id="IPR011531">
    <property type="entry name" value="HCO3_transpt-like_TM_dom"/>
</dbReference>
<dbReference type="GeneTree" id="ENSGT00940000154894"/>
<keyword evidence="13" id="KW-1185">Reference proteome</keyword>
<feature type="region of interest" description="Disordered" evidence="9">
    <location>
        <begin position="1"/>
        <end position="57"/>
    </location>
</feature>
<dbReference type="PANTHER" id="PTHR11453">
    <property type="entry name" value="ANION EXCHANGE PROTEIN"/>
    <property type="match status" value="1"/>
</dbReference>
<evidence type="ECO:0000313" key="12">
    <source>
        <dbReference type="Ensembl" id="ENSDCDP00010045332.1"/>
    </source>
</evidence>
<feature type="transmembrane region" description="Helical" evidence="10">
    <location>
        <begin position="481"/>
        <end position="503"/>
    </location>
</feature>
<dbReference type="AlphaFoldDB" id="A0AAY4DIG9"/>
<comment type="subcellular location">
    <subcellularLocation>
        <location evidence="1">Cell membrane</location>
        <topology evidence="1">Multi-pass membrane protein</topology>
    </subcellularLocation>
</comment>
<feature type="transmembrane region" description="Helical" evidence="10">
    <location>
        <begin position="332"/>
        <end position="353"/>
    </location>
</feature>
<evidence type="ECO:0000256" key="8">
    <source>
        <dbReference type="ARBA" id="ARBA00023136"/>
    </source>
</evidence>
<evidence type="ECO:0000256" key="1">
    <source>
        <dbReference type="ARBA" id="ARBA00004651"/>
    </source>
</evidence>
<dbReference type="Pfam" id="PF00955">
    <property type="entry name" value="HCO3_cotransp"/>
    <property type="match status" value="1"/>
</dbReference>
<keyword evidence="3" id="KW-0813">Transport</keyword>
<feature type="transmembrane region" description="Helical" evidence="10">
    <location>
        <begin position="515"/>
        <end position="536"/>
    </location>
</feature>
<evidence type="ECO:0000256" key="3">
    <source>
        <dbReference type="ARBA" id="ARBA00022448"/>
    </source>
</evidence>
<evidence type="ECO:0000259" key="11">
    <source>
        <dbReference type="Pfam" id="PF00955"/>
    </source>
</evidence>
<evidence type="ECO:0000256" key="9">
    <source>
        <dbReference type="SAM" id="MobiDB-lite"/>
    </source>
</evidence>
<evidence type="ECO:0000313" key="13">
    <source>
        <dbReference type="Proteomes" id="UP000694580"/>
    </source>
</evidence>
<dbReference type="PRINTS" id="PR01231">
    <property type="entry name" value="HCO3TRNSPORT"/>
</dbReference>